<evidence type="ECO:0000313" key="1">
    <source>
        <dbReference type="EMBL" id="KAF2731828.1"/>
    </source>
</evidence>
<dbReference type="OrthoDB" id="2157530at2759"/>
<dbReference type="Proteomes" id="UP000799444">
    <property type="component" value="Unassembled WGS sequence"/>
</dbReference>
<evidence type="ECO:0000313" key="2">
    <source>
        <dbReference type="Proteomes" id="UP000799444"/>
    </source>
</evidence>
<organism evidence="1 2">
    <name type="scientific">Polyplosphaeria fusca</name>
    <dbReference type="NCBI Taxonomy" id="682080"/>
    <lineage>
        <taxon>Eukaryota</taxon>
        <taxon>Fungi</taxon>
        <taxon>Dikarya</taxon>
        <taxon>Ascomycota</taxon>
        <taxon>Pezizomycotina</taxon>
        <taxon>Dothideomycetes</taxon>
        <taxon>Pleosporomycetidae</taxon>
        <taxon>Pleosporales</taxon>
        <taxon>Tetraplosphaeriaceae</taxon>
        <taxon>Polyplosphaeria</taxon>
    </lineage>
</organism>
<accession>A0A9P4QV04</accession>
<keyword evidence="2" id="KW-1185">Reference proteome</keyword>
<sequence>MGENDLVCILFGCSVPVILRQRLGGPGNSHFELLGEAYIHGKMDGEALATFDADALASKTQDFDIY</sequence>
<proteinExistence type="predicted"/>
<reference evidence="1" key="1">
    <citation type="journal article" date="2020" name="Stud. Mycol.">
        <title>101 Dothideomycetes genomes: a test case for predicting lifestyles and emergence of pathogens.</title>
        <authorList>
            <person name="Haridas S."/>
            <person name="Albert R."/>
            <person name="Binder M."/>
            <person name="Bloem J."/>
            <person name="Labutti K."/>
            <person name="Salamov A."/>
            <person name="Andreopoulos B."/>
            <person name="Baker S."/>
            <person name="Barry K."/>
            <person name="Bills G."/>
            <person name="Bluhm B."/>
            <person name="Cannon C."/>
            <person name="Castanera R."/>
            <person name="Culley D."/>
            <person name="Daum C."/>
            <person name="Ezra D."/>
            <person name="Gonzalez J."/>
            <person name="Henrissat B."/>
            <person name="Kuo A."/>
            <person name="Liang C."/>
            <person name="Lipzen A."/>
            <person name="Lutzoni F."/>
            <person name="Magnuson J."/>
            <person name="Mondo S."/>
            <person name="Nolan M."/>
            <person name="Ohm R."/>
            <person name="Pangilinan J."/>
            <person name="Park H.-J."/>
            <person name="Ramirez L."/>
            <person name="Alfaro M."/>
            <person name="Sun H."/>
            <person name="Tritt A."/>
            <person name="Yoshinaga Y."/>
            <person name="Zwiers L.-H."/>
            <person name="Turgeon B."/>
            <person name="Goodwin S."/>
            <person name="Spatafora J."/>
            <person name="Crous P."/>
            <person name="Grigoriev I."/>
        </authorList>
    </citation>
    <scope>NUCLEOTIDE SEQUENCE</scope>
    <source>
        <strain evidence="1">CBS 125425</strain>
    </source>
</reference>
<name>A0A9P4QV04_9PLEO</name>
<dbReference type="EMBL" id="ML996188">
    <property type="protein sequence ID" value="KAF2731828.1"/>
    <property type="molecule type" value="Genomic_DNA"/>
</dbReference>
<dbReference type="AlphaFoldDB" id="A0A9P4QV04"/>
<gene>
    <name evidence="1" type="ORF">EJ04DRAFT_514298</name>
</gene>
<protein>
    <submittedName>
        <fullName evidence="1">Uncharacterized protein</fullName>
    </submittedName>
</protein>
<comment type="caution">
    <text evidence="1">The sequence shown here is derived from an EMBL/GenBank/DDBJ whole genome shotgun (WGS) entry which is preliminary data.</text>
</comment>